<evidence type="ECO:0000313" key="6">
    <source>
        <dbReference type="EMBL" id="MBM6928703.1"/>
    </source>
</evidence>
<dbReference type="CDD" id="cd00438">
    <property type="entry name" value="cupin_RmlC"/>
    <property type="match status" value="1"/>
</dbReference>
<evidence type="ECO:0000313" key="7">
    <source>
        <dbReference type="Proteomes" id="UP000777002"/>
    </source>
</evidence>
<dbReference type="InterPro" id="IPR000888">
    <property type="entry name" value="RmlC-like"/>
</dbReference>
<comment type="caution">
    <text evidence="6">The sequence shown here is derived from an EMBL/GenBank/DDBJ whole genome shotgun (WGS) entry which is preliminary data.</text>
</comment>
<gene>
    <name evidence="6" type="primary">rfbC</name>
    <name evidence="6" type="ORF">H5985_05395</name>
</gene>
<protein>
    <recommendedName>
        <fullName evidence="4 5">dTDP-4-dehydrorhamnose 3,5-epimerase</fullName>
        <ecNumber evidence="3 5">5.1.3.13</ecNumber>
    </recommendedName>
    <alternativeName>
        <fullName evidence="5">Thymidine diphospho-4-keto-rhamnose 3,5-epimerase</fullName>
    </alternativeName>
</protein>
<name>A0ABS2GSD7_9BURK</name>
<evidence type="ECO:0000256" key="5">
    <source>
        <dbReference type="RuleBase" id="RU364069"/>
    </source>
</evidence>
<dbReference type="RefSeq" id="WP_205050292.1">
    <property type="nucleotide sequence ID" value="NZ_JACJKX010000008.1"/>
</dbReference>
<sequence>MRIEKTDFEGLLRIFPEVHRDDRGLFAELWQAARYEDLWPELSFVQDNFSVSKKGTLRGLHFQKKHPQGKLITVLEGEIFDVALDLRPSSKTFGRVYTVSLSADDLSQVYIPEGMAHGFLTLSPVARVFYRCTDFYYPDDEAGILFSDANLGIRWPEVGELTVSEKDRRAQTFFEWRQSVGL</sequence>
<dbReference type="Gene3D" id="2.60.120.10">
    <property type="entry name" value="Jelly Rolls"/>
    <property type="match status" value="1"/>
</dbReference>
<dbReference type="InterPro" id="IPR011051">
    <property type="entry name" value="RmlC_Cupin_sf"/>
</dbReference>
<dbReference type="PANTHER" id="PTHR21047">
    <property type="entry name" value="DTDP-6-DEOXY-D-GLUCOSE-3,5 EPIMERASE"/>
    <property type="match status" value="1"/>
</dbReference>
<dbReference type="SUPFAM" id="SSF51182">
    <property type="entry name" value="RmlC-like cupins"/>
    <property type="match status" value="1"/>
</dbReference>
<proteinExistence type="inferred from homology"/>
<dbReference type="GO" id="GO:0008830">
    <property type="term" value="F:dTDP-4-dehydrorhamnose 3,5-epimerase activity"/>
    <property type="evidence" value="ECO:0007669"/>
    <property type="project" value="UniProtKB-EC"/>
</dbReference>
<dbReference type="NCBIfam" id="TIGR01221">
    <property type="entry name" value="rmlC"/>
    <property type="match status" value="1"/>
</dbReference>
<dbReference type="InterPro" id="IPR014710">
    <property type="entry name" value="RmlC-like_jellyroll"/>
</dbReference>
<comment type="similarity">
    <text evidence="5">Belongs to the dTDP-4-dehydrorhamnose 3,5-epimerase family.</text>
</comment>
<evidence type="ECO:0000256" key="1">
    <source>
        <dbReference type="ARBA" id="ARBA00001298"/>
    </source>
</evidence>
<keyword evidence="5 6" id="KW-0413">Isomerase</keyword>
<dbReference type="Pfam" id="PF00908">
    <property type="entry name" value="dTDP_sugar_isom"/>
    <property type="match status" value="1"/>
</dbReference>
<keyword evidence="7" id="KW-1185">Reference proteome</keyword>
<comment type="subunit">
    <text evidence="5">Homodimer.</text>
</comment>
<reference evidence="6 7" key="1">
    <citation type="journal article" date="2021" name="Sci. Rep.">
        <title>The distribution of antibiotic resistance genes in chicken gut microbiota commensals.</title>
        <authorList>
            <person name="Juricova H."/>
            <person name="Matiasovicova J."/>
            <person name="Kubasova T."/>
            <person name="Cejkova D."/>
            <person name="Rychlik I."/>
        </authorList>
    </citation>
    <scope>NUCLEOTIDE SEQUENCE [LARGE SCALE GENOMIC DNA]</scope>
    <source>
        <strain evidence="6 7">An562</strain>
    </source>
</reference>
<evidence type="ECO:0000256" key="2">
    <source>
        <dbReference type="ARBA" id="ARBA00001997"/>
    </source>
</evidence>
<evidence type="ECO:0000256" key="3">
    <source>
        <dbReference type="ARBA" id="ARBA00012098"/>
    </source>
</evidence>
<accession>A0ABS2GSD7</accession>
<comment type="function">
    <text evidence="2 5">Catalyzes the epimerization of the C3' and C5'positions of dTDP-6-deoxy-D-xylo-4-hexulose, forming dTDP-6-deoxy-L-lyxo-4-hexulose.</text>
</comment>
<dbReference type="Proteomes" id="UP000777002">
    <property type="component" value="Unassembled WGS sequence"/>
</dbReference>
<evidence type="ECO:0000256" key="4">
    <source>
        <dbReference type="ARBA" id="ARBA00019595"/>
    </source>
</evidence>
<organism evidence="6 7">
    <name type="scientific">Parasutterella secunda</name>
    <dbReference type="NCBI Taxonomy" id="626947"/>
    <lineage>
        <taxon>Bacteria</taxon>
        <taxon>Pseudomonadati</taxon>
        <taxon>Pseudomonadota</taxon>
        <taxon>Betaproteobacteria</taxon>
        <taxon>Burkholderiales</taxon>
        <taxon>Sutterellaceae</taxon>
        <taxon>Parasutterella</taxon>
    </lineage>
</organism>
<dbReference type="EC" id="5.1.3.13" evidence="3 5"/>
<dbReference type="EMBL" id="JACJKX010000008">
    <property type="protein sequence ID" value="MBM6928703.1"/>
    <property type="molecule type" value="Genomic_DNA"/>
</dbReference>
<comment type="catalytic activity">
    <reaction evidence="1 5">
        <text>dTDP-4-dehydro-6-deoxy-alpha-D-glucose = dTDP-4-dehydro-beta-L-rhamnose</text>
        <dbReference type="Rhea" id="RHEA:16969"/>
        <dbReference type="ChEBI" id="CHEBI:57649"/>
        <dbReference type="ChEBI" id="CHEBI:62830"/>
        <dbReference type="EC" id="5.1.3.13"/>
    </reaction>
</comment>
<comment type="pathway">
    <text evidence="5">Carbohydrate biosynthesis; dTDP-L-rhamnose biosynthesis.</text>
</comment>
<dbReference type="PANTHER" id="PTHR21047:SF2">
    <property type="entry name" value="THYMIDINE DIPHOSPHO-4-KETO-RHAMNOSE 3,5-EPIMERASE"/>
    <property type="match status" value="1"/>
</dbReference>